<reference evidence="3" key="1">
    <citation type="journal article" date="2021" name="PeerJ">
        <title>Extensive microbial diversity within the chicken gut microbiome revealed by metagenomics and culture.</title>
        <authorList>
            <person name="Gilroy R."/>
            <person name="Ravi A."/>
            <person name="Getino M."/>
            <person name="Pursley I."/>
            <person name="Horton D.L."/>
            <person name="Alikhan N.F."/>
            <person name="Baker D."/>
            <person name="Gharbi K."/>
            <person name="Hall N."/>
            <person name="Watson M."/>
            <person name="Adriaenssens E.M."/>
            <person name="Foster-Nyarko E."/>
            <person name="Jarju S."/>
            <person name="Secka A."/>
            <person name="Antonio M."/>
            <person name="Oren A."/>
            <person name="Chaudhuri R.R."/>
            <person name="La Ragione R."/>
            <person name="Hildebrand F."/>
            <person name="Pallen M.J."/>
        </authorList>
    </citation>
    <scope>NUCLEOTIDE SEQUENCE</scope>
    <source>
        <strain evidence="3">1068</strain>
    </source>
</reference>
<dbReference type="Pfam" id="PF07853">
    <property type="entry name" value="DUF1648"/>
    <property type="match status" value="1"/>
</dbReference>
<feature type="transmembrane region" description="Helical" evidence="1">
    <location>
        <begin position="75"/>
        <end position="98"/>
    </location>
</feature>
<reference evidence="3" key="2">
    <citation type="submission" date="2021-04" db="EMBL/GenBank/DDBJ databases">
        <authorList>
            <person name="Gilroy R."/>
        </authorList>
    </citation>
    <scope>NUCLEOTIDE SEQUENCE</scope>
    <source>
        <strain evidence="3">1068</strain>
    </source>
</reference>
<accession>A0A9D2FTD3</accession>
<keyword evidence="1" id="KW-1133">Transmembrane helix</keyword>
<dbReference type="EMBL" id="DXBG01000237">
    <property type="protein sequence ID" value="HIZ66256.1"/>
    <property type="molecule type" value="Genomic_DNA"/>
</dbReference>
<feature type="transmembrane region" description="Helical" evidence="1">
    <location>
        <begin position="119"/>
        <end position="139"/>
    </location>
</feature>
<sequence>MEEKYNTFGEPISPQDSLKQPDTLFQKIFSILSILLLTFILLYPAIKWNQLPDRIISHWGFNGQADGWSGKSSVLFTPVISLILYIPITIIIRCPSVWNMPGKITERNKRWAYRNIKNMLVILKFLIMTNFAYLTWSSIQQKNLGAFYMILDLILIFGSMAFFIRRSTRCPAPESEEGIPRDREPF</sequence>
<evidence type="ECO:0000259" key="2">
    <source>
        <dbReference type="Pfam" id="PF07853"/>
    </source>
</evidence>
<name>A0A9D2FTD3_9FIRM</name>
<feature type="transmembrane region" description="Helical" evidence="1">
    <location>
        <begin position="145"/>
        <end position="164"/>
    </location>
</feature>
<dbReference type="InterPro" id="IPR012867">
    <property type="entry name" value="DUF1648"/>
</dbReference>
<evidence type="ECO:0000313" key="4">
    <source>
        <dbReference type="Proteomes" id="UP000824056"/>
    </source>
</evidence>
<dbReference type="Proteomes" id="UP000824056">
    <property type="component" value="Unassembled WGS sequence"/>
</dbReference>
<evidence type="ECO:0000313" key="3">
    <source>
        <dbReference type="EMBL" id="HIZ66256.1"/>
    </source>
</evidence>
<keyword evidence="1" id="KW-0472">Membrane</keyword>
<dbReference type="AlphaFoldDB" id="A0A9D2FTD3"/>
<keyword evidence="1" id="KW-0812">Transmembrane</keyword>
<protein>
    <submittedName>
        <fullName evidence="3">DUF1648 domain-containing protein</fullName>
    </submittedName>
</protein>
<feature type="domain" description="DUF1648" evidence="2">
    <location>
        <begin position="36"/>
        <end position="81"/>
    </location>
</feature>
<gene>
    <name evidence="3" type="ORF">H9809_10210</name>
</gene>
<comment type="caution">
    <text evidence="3">The sequence shown here is derived from an EMBL/GenBank/DDBJ whole genome shotgun (WGS) entry which is preliminary data.</text>
</comment>
<proteinExistence type="predicted"/>
<evidence type="ECO:0000256" key="1">
    <source>
        <dbReference type="SAM" id="Phobius"/>
    </source>
</evidence>
<feature type="transmembrane region" description="Helical" evidence="1">
    <location>
        <begin position="28"/>
        <end position="46"/>
    </location>
</feature>
<organism evidence="3 4">
    <name type="scientific">Candidatus Blautia pullicola</name>
    <dbReference type="NCBI Taxonomy" id="2838498"/>
    <lineage>
        <taxon>Bacteria</taxon>
        <taxon>Bacillati</taxon>
        <taxon>Bacillota</taxon>
        <taxon>Clostridia</taxon>
        <taxon>Lachnospirales</taxon>
        <taxon>Lachnospiraceae</taxon>
        <taxon>Blautia</taxon>
    </lineage>
</organism>